<name>A0AA41X751_9BACI</name>
<evidence type="ECO:0000313" key="2">
    <source>
        <dbReference type="EMBL" id="MCP8967523.1"/>
    </source>
</evidence>
<sequence>MNKRTWIVIILAALIINIVSLQMTIEAYYGREYSLVTSMTIVSLISVAVTVIAYFNWHKLEYRK</sequence>
<dbReference type="AlphaFoldDB" id="A0AA41X751"/>
<dbReference type="RefSeq" id="WP_254757225.1">
    <property type="nucleotide sequence ID" value="NZ_JANCLT010000001.1"/>
</dbReference>
<dbReference type="Proteomes" id="UP001156102">
    <property type="component" value="Unassembled WGS sequence"/>
</dbReference>
<evidence type="ECO:0000256" key="1">
    <source>
        <dbReference type="SAM" id="Phobius"/>
    </source>
</evidence>
<keyword evidence="1" id="KW-0472">Membrane</keyword>
<evidence type="ECO:0000313" key="3">
    <source>
        <dbReference type="Proteomes" id="UP001156102"/>
    </source>
</evidence>
<protein>
    <submittedName>
        <fullName evidence="2">Uncharacterized protein</fullName>
    </submittedName>
</protein>
<keyword evidence="3" id="KW-1185">Reference proteome</keyword>
<keyword evidence="1" id="KW-0812">Transmembrane</keyword>
<feature type="transmembrane region" description="Helical" evidence="1">
    <location>
        <begin position="35"/>
        <end position="57"/>
    </location>
</feature>
<dbReference type="EMBL" id="JANCLT010000001">
    <property type="protein sequence ID" value="MCP8967523.1"/>
    <property type="molecule type" value="Genomic_DNA"/>
</dbReference>
<feature type="transmembrane region" description="Helical" evidence="1">
    <location>
        <begin position="7"/>
        <end position="29"/>
    </location>
</feature>
<organism evidence="2 3">
    <name type="scientific">Ectobacillus ponti</name>
    <dbReference type="NCBI Taxonomy" id="2961894"/>
    <lineage>
        <taxon>Bacteria</taxon>
        <taxon>Bacillati</taxon>
        <taxon>Bacillota</taxon>
        <taxon>Bacilli</taxon>
        <taxon>Bacillales</taxon>
        <taxon>Bacillaceae</taxon>
        <taxon>Ectobacillus</taxon>
    </lineage>
</organism>
<proteinExistence type="predicted"/>
<reference evidence="2" key="1">
    <citation type="submission" date="2022-07" db="EMBL/GenBank/DDBJ databases">
        <authorList>
            <person name="Li W.-J."/>
            <person name="Deng Q.-Q."/>
        </authorList>
    </citation>
    <scope>NUCLEOTIDE SEQUENCE</scope>
    <source>
        <strain evidence="2">SYSU M60031</strain>
    </source>
</reference>
<comment type="caution">
    <text evidence="2">The sequence shown here is derived from an EMBL/GenBank/DDBJ whole genome shotgun (WGS) entry which is preliminary data.</text>
</comment>
<gene>
    <name evidence="2" type="ORF">NK662_03070</name>
</gene>
<keyword evidence="1" id="KW-1133">Transmembrane helix</keyword>
<accession>A0AA41X751</accession>